<evidence type="ECO:0000256" key="1">
    <source>
        <dbReference type="ARBA" id="ARBA00004335"/>
    </source>
</evidence>
<sequence length="565" mass="62866">MSIVLRFRTKDGMLRVTADKSSDLLQAIALNDDLKKLDPSAISVSKTPNGPFEPLPLFAGKSLTSLGFSNGEQLHLQVAASQTAQPIATTTSGKTFVEIPKFAQGPGAINELAVDKELDKEDGMIPRQKSRLCSHGDKGMCDHCSPLPPWNKEYREENSIKHASFHAHVKYLDHSTNKGQGSSYMAPLTESDFAIDKNCTNGHEPWPRGICSKCQPAPITLQQQEFRMVDHVEFSSFDIINSFIDSWRQTGTQRIGYMYGTYQKYNKVPLGIKAVVEAIYEPNQHDENDGLTMEVPWKDEESIDKIAKMCGLEKLGVIFTDLTDARKGDGSVLCKRHKDSYFLTSLEVIMAAKFQKQYPNATHHSDSGKFSSKFITCVISGNKEGEIDISPYQVSEGAEALVAADMITGSTKPSFAYINETNDDRYVPDIFYTKFNEYKLQVKTNAKPAIPVDYLLVTLSHGFPQDPNPVFASNSFPIENRQALGVSQDLQTVKSHLKIDSPDQNDVIKQLSNFHLLCYLFSTGILSPEEEKLAAKVATGHKLEDAYLLTEQPGWQTLLTIMRSS</sequence>
<dbReference type="OrthoDB" id="10251089at2759"/>
<keyword evidence="6" id="KW-0813">Transport</keyword>
<dbReference type="InterPro" id="IPR007717">
    <property type="entry name" value="NPL4_C"/>
</dbReference>
<name>A0A061ATS2_CYBFA</name>
<evidence type="ECO:0000256" key="3">
    <source>
        <dbReference type="ARBA" id="ARBA00004556"/>
    </source>
</evidence>
<evidence type="ECO:0000256" key="5">
    <source>
        <dbReference type="ARBA" id="ARBA00019709"/>
    </source>
</evidence>
<keyword evidence="7" id="KW-0653">Protein transport</keyword>
<dbReference type="GO" id="GO:0031965">
    <property type="term" value="C:nuclear membrane"/>
    <property type="evidence" value="ECO:0007669"/>
    <property type="project" value="UniProtKB-SubCell"/>
</dbReference>
<dbReference type="PANTHER" id="PTHR12710">
    <property type="entry name" value="NUCLEAR PROTEIN LOCALIZATION 4"/>
    <property type="match status" value="1"/>
</dbReference>
<dbReference type="VEuPathDB" id="FungiDB:BON22_2190"/>
<accession>A0A061ATS2</accession>
<evidence type="ECO:0000256" key="6">
    <source>
        <dbReference type="ARBA" id="ARBA00022816"/>
    </source>
</evidence>
<reference evidence="9" key="1">
    <citation type="journal article" date="2014" name="Genome Announc.">
        <title>Genome sequence of the yeast Cyberlindnera fabianii (Hansenula fabianii).</title>
        <authorList>
            <person name="Freel K.C."/>
            <person name="Sarilar V."/>
            <person name="Neuveglise C."/>
            <person name="Devillers H."/>
            <person name="Friedrich A."/>
            <person name="Schacherer J."/>
        </authorList>
    </citation>
    <scope>NUCLEOTIDE SEQUENCE</scope>
    <source>
        <strain evidence="9">YJS4271</strain>
    </source>
</reference>
<dbReference type="GO" id="GO:0005789">
    <property type="term" value="C:endoplasmic reticulum membrane"/>
    <property type="evidence" value="ECO:0007669"/>
    <property type="project" value="UniProtKB-SubCell"/>
</dbReference>
<comment type="subcellular location">
    <subcellularLocation>
        <location evidence="3">Cytoplasm</location>
        <location evidence="3">Perinuclear region</location>
    </subcellularLocation>
    <subcellularLocation>
        <location evidence="2">Endoplasmic reticulum membrane</location>
        <topology evidence="2">Peripheral membrane protein</topology>
    </subcellularLocation>
    <subcellularLocation>
        <location evidence="1">Nucleus membrane</location>
        <topology evidence="1">Peripheral membrane protein</topology>
        <orientation evidence="1">Cytoplasmic side</orientation>
    </subcellularLocation>
</comment>
<evidence type="ECO:0000256" key="4">
    <source>
        <dbReference type="ARBA" id="ARBA00011025"/>
    </source>
</evidence>
<dbReference type="Pfam" id="PF05021">
    <property type="entry name" value="NPL4"/>
    <property type="match status" value="1"/>
</dbReference>
<keyword evidence="6" id="KW-0509">mRNA transport</keyword>
<keyword evidence="7" id="KW-0811">Translocation</keyword>
<dbReference type="InterPro" id="IPR037518">
    <property type="entry name" value="MPN"/>
</dbReference>
<gene>
    <name evidence="9" type="ORF">CYFA0S_05e01882g</name>
</gene>
<dbReference type="PIRSF" id="PIRSF010052">
    <property type="entry name" value="Polyub_prc_Npl4"/>
    <property type="match status" value="1"/>
</dbReference>
<evidence type="ECO:0000256" key="2">
    <source>
        <dbReference type="ARBA" id="ARBA00004406"/>
    </source>
</evidence>
<evidence type="ECO:0000256" key="7">
    <source>
        <dbReference type="ARBA" id="ARBA00023010"/>
    </source>
</evidence>
<dbReference type="Gene3D" id="3.40.140.10">
    <property type="entry name" value="Cytidine Deaminase, domain 2"/>
    <property type="match status" value="1"/>
</dbReference>
<dbReference type="GO" id="GO:0048471">
    <property type="term" value="C:perinuclear region of cytoplasm"/>
    <property type="evidence" value="ECO:0007669"/>
    <property type="project" value="UniProtKB-SubCell"/>
</dbReference>
<proteinExistence type="inferred from homology"/>
<dbReference type="PROSITE" id="PS50249">
    <property type="entry name" value="MPN"/>
    <property type="match status" value="1"/>
</dbReference>
<dbReference type="GO" id="GO:0006511">
    <property type="term" value="P:ubiquitin-dependent protein catabolic process"/>
    <property type="evidence" value="ECO:0007669"/>
    <property type="project" value="InterPro"/>
</dbReference>
<dbReference type="GO" id="GO:0051028">
    <property type="term" value="P:mRNA transport"/>
    <property type="evidence" value="ECO:0007669"/>
    <property type="project" value="UniProtKB-KW"/>
</dbReference>
<comment type="similarity">
    <text evidence="4">Belongs to the NPL4 family.</text>
</comment>
<organism evidence="9">
    <name type="scientific">Cyberlindnera fabianii</name>
    <name type="common">Yeast</name>
    <name type="synonym">Hansenula fabianii</name>
    <dbReference type="NCBI Taxonomy" id="36022"/>
    <lineage>
        <taxon>Eukaryota</taxon>
        <taxon>Fungi</taxon>
        <taxon>Dikarya</taxon>
        <taxon>Ascomycota</taxon>
        <taxon>Saccharomycotina</taxon>
        <taxon>Saccharomycetes</taxon>
        <taxon>Phaffomycetales</taxon>
        <taxon>Phaffomycetaceae</taxon>
        <taxon>Cyberlindnera</taxon>
    </lineage>
</organism>
<dbReference type="PANTHER" id="PTHR12710:SF0">
    <property type="entry name" value="NUCLEAR PROTEIN LOCALIZATION PROTEIN 4 HOMOLOG"/>
    <property type="match status" value="1"/>
</dbReference>
<dbReference type="InterPro" id="IPR016563">
    <property type="entry name" value="Npl4"/>
</dbReference>
<dbReference type="AlphaFoldDB" id="A0A061ATS2"/>
<evidence type="ECO:0000259" key="8">
    <source>
        <dbReference type="PROSITE" id="PS50249"/>
    </source>
</evidence>
<dbReference type="InterPro" id="IPR007716">
    <property type="entry name" value="NPL4_Zn-bd_put"/>
</dbReference>
<evidence type="ECO:0000313" key="9">
    <source>
        <dbReference type="EMBL" id="CDR40562.1"/>
    </source>
</evidence>
<dbReference type="PhylomeDB" id="A0A061ATS2"/>
<dbReference type="GO" id="GO:0043130">
    <property type="term" value="F:ubiquitin binding"/>
    <property type="evidence" value="ECO:0007669"/>
    <property type="project" value="TreeGrafter"/>
</dbReference>
<dbReference type="GO" id="GO:0031625">
    <property type="term" value="F:ubiquitin protein ligase binding"/>
    <property type="evidence" value="ECO:0007669"/>
    <property type="project" value="TreeGrafter"/>
</dbReference>
<dbReference type="EMBL" id="LK052890">
    <property type="protein sequence ID" value="CDR40562.1"/>
    <property type="molecule type" value="Genomic_DNA"/>
</dbReference>
<protein>
    <recommendedName>
        <fullName evidence="5">Nuclear protein localization protein 4</fullName>
    </recommendedName>
</protein>
<dbReference type="CDD" id="cd08061">
    <property type="entry name" value="MPN_NPL4"/>
    <property type="match status" value="1"/>
</dbReference>
<feature type="domain" description="MPN" evidence="8">
    <location>
        <begin position="232"/>
        <end position="370"/>
    </location>
</feature>
<dbReference type="Pfam" id="PF05020">
    <property type="entry name" value="zf-NPL4"/>
    <property type="match status" value="1"/>
</dbReference>
<dbReference type="GO" id="GO:0015031">
    <property type="term" value="P:protein transport"/>
    <property type="evidence" value="ECO:0007669"/>
    <property type="project" value="UniProtKB-KW"/>
</dbReference>